<evidence type="ECO:0000313" key="3">
    <source>
        <dbReference type="Proteomes" id="UP001551482"/>
    </source>
</evidence>
<evidence type="ECO:0000256" key="1">
    <source>
        <dbReference type="SAM" id="MobiDB-lite"/>
    </source>
</evidence>
<accession>A0ABV3DRP8</accession>
<dbReference type="RefSeq" id="WP_358361663.1">
    <property type="nucleotide sequence ID" value="NZ_JBEZFP010000121.1"/>
</dbReference>
<keyword evidence="3" id="KW-1185">Reference proteome</keyword>
<sequence length="483" mass="53045">MAESSREETTAPTLLRVLVTRRHWQVYETFRHHYERAAQALAEREGDRRVRGLTVSKRQFERWYGGELKTRPYPDQCRVLEALFDHPVDELLGPAQPEHTASPRTVPTLSVHRSAAARTVEPAPRAGPLAATLDTGTWGDPGTGERERQVEMAARRAFRFGSAAEGSTVVPETLAQLHDEVRRLADAYPRLPLPTLLGDLVEVQDTTFRILEHGRVRPSQAKELYLLAGMTSGMLAKASHDVGDPRSAMMQARTAYVCADNADHPAMRAWVRGMQSLINYWAGRPQEAARYAALGTAVGEDVRGTTSIWLACLEARAYALLGDAPNARAAAARAEDTRDALRPDDLDSYGGILTFPRARQLYYVAEAVVHLRDDPRGAQAQADAAVAAYRDAPPEEWAFGDEAGAQTNLALSRVAAGELEGAVEAVRPVLELPFDQRNFGVLVSVRRVHDALSDARFLGTRAAADVREEIEEFTAGPTTAQLQ</sequence>
<feature type="region of interest" description="Disordered" evidence="1">
    <location>
        <begin position="94"/>
        <end position="146"/>
    </location>
</feature>
<proteinExistence type="predicted"/>
<protein>
    <submittedName>
        <fullName evidence="2">Uncharacterized protein</fullName>
    </submittedName>
</protein>
<reference evidence="2 3" key="1">
    <citation type="submission" date="2024-06" db="EMBL/GenBank/DDBJ databases">
        <title>The Natural Products Discovery Center: Release of the First 8490 Sequenced Strains for Exploring Actinobacteria Biosynthetic Diversity.</title>
        <authorList>
            <person name="Kalkreuter E."/>
            <person name="Kautsar S.A."/>
            <person name="Yang D."/>
            <person name="Bader C.D."/>
            <person name="Teijaro C.N."/>
            <person name="Fluegel L."/>
            <person name="Davis C.M."/>
            <person name="Simpson J.R."/>
            <person name="Lauterbach L."/>
            <person name="Steele A.D."/>
            <person name="Gui C."/>
            <person name="Meng S."/>
            <person name="Li G."/>
            <person name="Viehrig K."/>
            <person name="Ye F."/>
            <person name="Su P."/>
            <person name="Kiefer A.F."/>
            <person name="Nichols A."/>
            <person name="Cepeda A.J."/>
            <person name="Yan W."/>
            <person name="Fan B."/>
            <person name="Jiang Y."/>
            <person name="Adhikari A."/>
            <person name="Zheng C.-J."/>
            <person name="Schuster L."/>
            <person name="Cowan T.M."/>
            <person name="Smanski M.J."/>
            <person name="Chevrette M.G."/>
            <person name="De Carvalho L.P.S."/>
            <person name="Shen B."/>
        </authorList>
    </citation>
    <scope>NUCLEOTIDE SEQUENCE [LARGE SCALE GENOMIC DNA]</scope>
    <source>
        <strain evidence="2 3">NPDC048946</strain>
    </source>
</reference>
<comment type="caution">
    <text evidence="2">The sequence shown here is derived from an EMBL/GenBank/DDBJ whole genome shotgun (WGS) entry which is preliminary data.</text>
</comment>
<dbReference type="EMBL" id="JBEZFP010000121">
    <property type="protein sequence ID" value="MEU8138381.1"/>
    <property type="molecule type" value="Genomic_DNA"/>
</dbReference>
<gene>
    <name evidence="2" type="ORF">AB0C36_33375</name>
</gene>
<organism evidence="2 3">
    <name type="scientific">Streptodolium elevatio</name>
    <dbReference type="NCBI Taxonomy" id="3157996"/>
    <lineage>
        <taxon>Bacteria</taxon>
        <taxon>Bacillati</taxon>
        <taxon>Actinomycetota</taxon>
        <taxon>Actinomycetes</taxon>
        <taxon>Kitasatosporales</taxon>
        <taxon>Streptomycetaceae</taxon>
        <taxon>Streptodolium</taxon>
    </lineage>
</organism>
<dbReference type="Proteomes" id="UP001551482">
    <property type="component" value="Unassembled WGS sequence"/>
</dbReference>
<name>A0ABV3DRP8_9ACTN</name>
<evidence type="ECO:0000313" key="2">
    <source>
        <dbReference type="EMBL" id="MEU8138381.1"/>
    </source>
</evidence>